<dbReference type="AlphaFoldDB" id="A0A426ZPY3"/>
<proteinExistence type="predicted"/>
<gene>
    <name evidence="2" type="ORF">B296_00010953</name>
</gene>
<feature type="region of interest" description="Disordered" evidence="1">
    <location>
        <begin position="1"/>
        <end position="31"/>
    </location>
</feature>
<name>A0A426ZPY3_ENSVE</name>
<evidence type="ECO:0000313" key="2">
    <source>
        <dbReference type="EMBL" id="RRT65984.1"/>
    </source>
</evidence>
<dbReference type="Proteomes" id="UP000287651">
    <property type="component" value="Unassembled WGS sequence"/>
</dbReference>
<organism evidence="2 3">
    <name type="scientific">Ensete ventricosum</name>
    <name type="common">Abyssinian banana</name>
    <name type="synonym">Musa ensete</name>
    <dbReference type="NCBI Taxonomy" id="4639"/>
    <lineage>
        <taxon>Eukaryota</taxon>
        <taxon>Viridiplantae</taxon>
        <taxon>Streptophyta</taxon>
        <taxon>Embryophyta</taxon>
        <taxon>Tracheophyta</taxon>
        <taxon>Spermatophyta</taxon>
        <taxon>Magnoliopsida</taxon>
        <taxon>Liliopsida</taxon>
        <taxon>Zingiberales</taxon>
        <taxon>Musaceae</taxon>
        <taxon>Ensete</taxon>
    </lineage>
</organism>
<protein>
    <submittedName>
        <fullName evidence="2">Uncharacterized protein</fullName>
    </submittedName>
</protein>
<sequence>MARPVKIEDRDRERECEMDEQEKVHERRERNKEVDRVDKDVSRFELDMLLESVNATTKLVEDLLEMMQDPVKSENPFRVEDHLTC</sequence>
<accession>A0A426ZPY3</accession>
<evidence type="ECO:0000256" key="1">
    <source>
        <dbReference type="SAM" id="MobiDB-lite"/>
    </source>
</evidence>
<comment type="caution">
    <text evidence="2">The sequence shown here is derived from an EMBL/GenBank/DDBJ whole genome shotgun (WGS) entry which is preliminary data.</text>
</comment>
<evidence type="ECO:0000313" key="3">
    <source>
        <dbReference type="Proteomes" id="UP000287651"/>
    </source>
</evidence>
<dbReference type="EMBL" id="AMZH03005605">
    <property type="protein sequence ID" value="RRT65984.1"/>
    <property type="molecule type" value="Genomic_DNA"/>
</dbReference>
<reference evidence="2 3" key="1">
    <citation type="journal article" date="2014" name="Agronomy (Basel)">
        <title>A Draft Genome Sequence for Ensete ventricosum, the Drought-Tolerant Tree Against Hunger.</title>
        <authorList>
            <person name="Harrison J."/>
            <person name="Moore K.A."/>
            <person name="Paszkiewicz K."/>
            <person name="Jones T."/>
            <person name="Grant M."/>
            <person name="Ambacheew D."/>
            <person name="Muzemil S."/>
            <person name="Studholme D.J."/>
        </authorList>
    </citation>
    <scope>NUCLEOTIDE SEQUENCE [LARGE SCALE GENOMIC DNA]</scope>
</reference>